<dbReference type="SUPFAM" id="SSF48452">
    <property type="entry name" value="TPR-like"/>
    <property type="match status" value="1"/>
</dbReference>
<reference evidence="10" key="1">
    <citation type="submission" date="2018-06" db="EMBL/GenBank/DDBJ databases">
        <authorList>
            <consortium name="Pathogen Informatics"/>
            <person name="Doyle S."/>
        </authorList>
    </citation>
    <scope>NUCLEOTIDE SEQUENCE [LARGE SCALE GENOMIC DNA]</scope>
    <source>
        <strain evidence="10">NCTC11421</strain>
    </source>
</reference>
<evidence type="ECO:0000256" key="4">
    <source>
        <dbReference type="ARBA" id="ARBA00022729"/>
    </source>
</evidence>
<sequence length="163" mass="18470">MYSAVVSNNIAGIRVILPIYLQQARQDKMLALYAQGILAQAEGRVKEAVSHYRELIAAQPDAPAVRMRLAAALFEDRQNEAAADQFDRLKTEDLPPQLMEQVELYRKALRERDAWKVNGGLSVTREHNINQAPKQQQYGNWTFPKQVDGTAVNYRFGAEKNGR</sequence>
<keyword evidence="6" id="KW-0998">Cell outer membrane</keyword>
<dbReference type="AlphaFoldDB" id="A0A378VUK7"/>
<dbReference type="Pfam" id="PF04575">
    <property type="entry name" value="SlipAM"/>
    <property type="match status" value="1"/>
</dbReference>
<dbReference type="Gene3D" id="1.25.40.10">
    <property type="entry name" value="Tetratricopeptide repeat domain"/>
    <property type="match status" value="1"/>
</dbReference>
<evidence type="ECO:0000256" key="6">
    <source>
        <dbReference type="ARBA" id="ARBA00023237"/>
    </source>
</evidence>
<comment type="subcellular location">
    <subcellularLocation>
        <location evidence="1">Cell outer membrane</location>
        <topology evidence="1">Multi-pass membrane protein</topology>
    </subcellularLocation>
</comment>
<keyword evidence="3" id="KW-0812">Transmembrane</keyword>
<evidence type="ECO:0000256" key="2">
    <source>
        <dbReference type="ARBA" id="ARBA00022452"/>
    </source>
</evidence>
<evidence type="ECO:0000256" key="3">
    <source>
        <dbReference type="ARBA" id="ARBA00022692"/>
    </source>
</evidence>
<evidence type="ECO:0000256" key="5">
    <source>
        <dbReference type="ARBA" id="ARBA00023136"/>
    </source>
</evidence>
<keyword evidence="4" id="KW-0732">Signal</keyword>
<dbReference type="GO" id="GO:0009279">
    <property type="term" value="C:cell outer membrane"/>
    <property type="evidence" value="ECO:0007669"/>
    <property type="project" value="UniProtKB-SubCell"/>
</dbReference>
<accession>A0A378VUK7</accession>
<keyword evidence="2" id="KW-1134">Transmembrane beta strand</keyword>
<evidence type="ECO:0000256" key="7">
    <source>
        <dbReference type="ARBA" id="ARBA00023609"/>
    </source>
</evidence>
<evidence type="ECO:0000256" key="1">
    <source>
        <dbReference type="ARBA" id="ARBA00004571"/>
    </source>
</evidence>
<name>A0A378VUK7_NEIGO</name>
<evidence type="ECO:0000259" key="8">
    <source>
        <dbReference type="Pfam" id="PF04575"/>
    </source>
</evidence>
<keyword evidence="5" id="KW-0472">Membrane</keyword>
<protein>
    <submittedName>
        <fullName evidence="10">Outer membrane protein OmpU</fullName>
    </submittedName>
</protein>
<comment type="similarity">
    <text evidence="7">Belongs to the Slam family.</text>
</comment>
<proteinExistence type="inferred from homology"/>
<dbReference type="Pfam" id="PF24575">
    <property type="entry name" value="TPR_Slam"/>
    <property type="match status" value="1"/>
</dbReference>
<feature type="domain" description="Surface lipoprotein assembly modifier C-terminal" evidence="8">
    <location>
        <begin position="115"/>
        <end position="161"/>
    </location>
</feature>
<dbReference type="InterPro" id="IPR057556">
    <property type="entry name" value="TPR_Slam"/>
</dbReference>
<dbReference type="InterPro" id="IPR007655">
    <property type="entry name" value="Slam_C"/>
</dbReference>
<feature type="domain" description="Surface lipoprotein assembly modifier N-terminal TPR repeats region" evidence="9">
    <location>
        <begin position="1"/>
        <end position="86"/>
    </location>
</feature>
<gene>
    <name evidence="10" type="ORF">NCTC11421_00609</name>
</gene>
<evidence type="ECO:0000313" key="10">
    <source>
        <dbReference type="EMBL" id="SUA20519.1"/>
    </source>
</evidence>
<evidence type="ECO:0000259" key="9">
    <source>
        <dbReference type="Pfam" id="PF24575"/>
    </source>
</evidence>
<dbReference type="InterPro" id="IPR011990">
    <property type="entry name" value="TPR-like_helical_dom_sf"/>
</dbReference>
<dbReference type="EMBL" id="UGRI01000001">
    <property type="protein sequence ID" value="SUA20519.1"/>
    <property type="molecule type" value="Genomic_DNA"/>
</dbReference>
<organism evidence="10">
    <name type="scientific">Neisseria gonorrhoeae</name>
    <dbReference type="NCBI Taxonomy" id="485"/>
    <lineage>
        <taxon>Bacteria</taxon>
        <taxon>Pseudomonadati</taxon>
        <taxon>Pseudomonadota</taxon>
        <taxon>Betaproteobacteria</taxon>
        <taxon>Neisseriales</taxon>
        <taxon>Neisseriaceae</taxon>
        <taxon>Neisseria</taxon>
    </lineage>
</organism>